<proteinExistence type="predicted"/>
<evidence type="ECO:0000313" key="3">
    <source>
        <dbReference type="Proteomes" id="UP001165366"/>
    </source>
</evidence>
<dbReference type="EMBL" id="JAKLWS010000019">
    <property type="protein sequence ID" value="MCG2589650.1"/>
    <property type="molecule type" value="Genomic_DNA"/>
</dbReference>
<evidence type="ECO:0000313" key="2">
    <source>
        <dbReference type="EMBL" id="MCG2589650.1"/>
    </source>
</evidence>
<name>A0ABS9KFR5_9BACT</name>
<dbReference type="Proteomes" id="UP001165366">
    <property type="component" value="Unassembled WGS sequence"/>
</dbReference>
<reference evidence="2" key="2">
    <citation type="submission" date="2024-05" db="EMBL/GenBank/DDBJ databases">
        <title>Rhodohalobacter halophilus gen. nov., sp. nov., a moderately halophilic member of the family Balneolaceae.</title>
        <authorList>
            <person name="Xia J."/>
        </authorList>
    </citation>
    <scope>NUCLEOTIDE SEQUENCE</scope>
    <source>
        <strain evidence="2">WB101</strain>
    </source>
</reference>
<keyword evidence="3" id="KW-1185">Reference proteome</keyword>
<organism evidence="2 3">
    <name type="scientific">Rhodohalobacter sulfatireducens</name>
    <dbReference type="NCBI Taxonomy" id="2911366"/>
    <lineage>
        <taxon>Bacteria</taxon>
        <taxon>Pseudomonadati</taxon>
        <taxon>Balneolota</taxon>
        <taxon>Balneolia</taxon>
        <taxon>Balneolales</taxon>
        <taxon>Balneolaceae</taxon>
        <taxon>Rhodohalobacter</taxon>
    </lineage>
</organism>
<reference evidence="2" key="1">
    <citation type="submission" date="2022-01" db="EMBL/GenBank/DDBJ databases">
        <authorList>
            <person name="Wang Y."/>
        </authorList>
    </citation>
    <scope>NUCLEOTIDE SEQUENCE</scope>
    <source>
        <strain evidence="2">WB101</strain>
    </source>
</reference>
<keyword evidence="1" id="KW-0812">Transmembrane</keyword>
<evidence type="ECO:0000256" key="1">
    <source>
        <dbReference type="SAM" id="Phobius"/>
    </source>
</evidence>
<dbReference type="RefSeq" id="WP_237855010.1">
    <property type="nucleotide sequence ID" value="NZ_JAKLWS010000019.1"/>
</dbReference>
<evidence type="ECO:0008006" key="4">
    <source>
        <dbReference type="Google" id="ProtNLM"/>
    </source>
</evidence>
<feature type="transmembrane region" description="Helical" evidence="1">
    <location>
        <begin position="16"/>
        <end position="36"/>
    </location>
</feature>
<keyword evidence="1" id="KW-1133">Transmembrane helix</keyword>
<protein>
    <recommendedName>
        <fullName evidence="4">PH domain-containing protein</fullName>
    </recommendedName>
</protein>
<accession>A0ABS9KFR5</accession>
<sequence>MKEKKIELQPQKSHNFWWYVVGVLLIPLLAGIYLLYKKVKELSEIHYKITDKTITSVSSSFTESVDIANINDVKIDQRWIDKQFGIGNLQLITNTRKVDLIGLENPKNMADLIMKAAEAERYKIEQQQKKERVETKSSPGSLDKLDYLTGLWQQGLISNDDYLREKKHFEE</sequence>
<comment type="caution">
    <text evidence="2">The sequence shown here is derived from an EMBL/GenBank/DDBJ whole genome shotgun (WGS) entry which is preliminary data.</text>
</comment>
<gene>
    <name evidence="2" type="ORF">L6773_13810</name>
</gene>
<keyword evidence="1" id="KW-0472">Membrane</keyword>